<accession>A0A4C1UDH7</accession>
<proteinExistence type="predicted"/>
<evidence type="ECO:0000313" key="2">
    <source>
        <dbReference type="Proteomes" id="UP000299102"/>
    </source>
</evidence>
<reference evidence="1 2" key="1">
    <citation type="journal article" date="2019" name="Commun. Biol.">
        <title>The bagworm genome reveals a unique fibroin gene that provides high tensile strength.</title>
        <authorList>
            <person name="Kono N."/>
            <person name="Nakamura H."/>
            <person name="Ohtoshi R."/>
            <person name="Tomita M."/>
            <person name="Numata K."/>
            <person name="Arakawa K."/>
        </authorList>
    </citation>
    <scope>NUCLEOTIDE SEQUENCE [LARGE SCALE GENOMIC DNA]</scope>
</reference>
<name>A0A4C1UDH7_EUMVA</name>
<dbReference type="AlphaFoldDB" id="A0A4C1UDH7"/>
<evidence type="ECO:0000313" key="1">
    <source>
        <dbReference type="EMBL" id="GBP24022.1"/>
    </source>
</evidence>
<dbReference type="Proteomes" id="UP000299102">
    <property type="component" value="Unassembled WGS sequence"/>
</dbReference>
<comment type="caution">
    <text evidence="1">The sequence shown here is derived from an EMBL/GenBank/DDBJ whole genome shotgun (WGS) entry which is preliminary data.</text>
</comment>
<sequence>MEGELGYCNSHWLDETQLRRLLPHVCASLAARSLHAVRLAVYTSLVEPTHFCAVVKLTTLSSLNLQNLSELIKIKDVRSIGGPPVTHENKKNYTF</sequence>
<dbReference type="EMBL" id="BGZK01000156">
    <property type="protein sequence ID" value="GBP24022.1"/>
    <property type="molecule type" value="Genomic_DNA"/>
</dbReference>
<organism evidence="1 2">
    <name type="scientific">Eumeta variegata</name>
    <name type="common">Bagworm moth</name>
    <name type="synonym">Eumeta japonica</name>
    <dbReference type="NCBI Taxonomy" id="151549"/>
    <lineage>
        <taxon>Eukaryota</taxon>
        <taxon>Metazoa</taxon>
        <taxon>Ecdysozoa</taxon>
        <taxon>Arthropoda</taxon>
        <taxon>Hexapoda</taxon>
        <taxon>Insecta</taxon>
        <taxon>Pterygota</taxon>
        <taxon>Neoptera</taxon>
        <taxon>Endopterygota</taxon>
        <taxon>Lepidoptera</taxon>
        <taxon>Glossata</taxon>
        <taxon>Ditrysia</taxon>
        <taxon>Tineoidea</taxon>
        <taxon>Psychidae</taxon>
        <taxon>Oiketicinae</taxon>
        <taxon>Eumeta</taxon>
    </lineage>
</organism>
<keyword evidence="2" id="KW-1185">Reference proteome</keyword>
<gene>
    <name evidence="1" type="ORF">EVAR_10123_1</name>
</gene>
<protein>
    <submittedName>
        <fullName evidence="1">Uncharacterized protein</fullName>
    </submittedName>
</protein>